<evidence type="ECO:0000313" key="2">
    <source>
        <dbReference type="Proteomes" id="UP000007519"/>
    </source>
</evidence>
<dbReference type="HOGENOM" id="CLU_3332870_0_0_10"/>
<sequence length="38" mass="4281">MSLGDYGLPLSAPRDKPLGYLFRQPSKEGLWMQLSSLQ</sequence>
<accession>H6L1R1</accession>
<gene>
    <name evidence="1" type="ordered locus">SGRA_3414</name>
</gene>
<organism evidence="1 2">
    <name type="scientific">Saprospira grandis (strain Lewin)</name>
    <dbReference type="NCBI Taxonomy" id="984262"/>
    <lineage>
        <taxon>Bacteria</taxon>
        <taxon>Pseudomonadati</taxon>
        <taxon>Bacteroidota</taxon>
        <taxon>Saprospiria</taxon>
        <taxon>Saprospirales</taxon>
        <taxon>Saprospiraceae</taxon>
        <taxon>Saprospira</taxon>
    </lineage>
</organism>
<dbReference type="AlphaFoldDB" id="H6L1R1"/>
<reference evidence="1 2" key="1">
    <citation type="journal article" date="2012" name="Stand. Genomic Sci.">
        <title>Complete genome sequencing and analysis of Saprospira grandis str. Lewin, a predatory marine bacterium.</title>
        <authorList>
            <person name="Saw J.H."/>
            <person name="Yuryev A."/>
            <person name="Kanbe M."/>
            <person name="Hou S."/>
            <person name="Young A.G."/>
            <person name="Aizawa S."/>
            <person name="Alam M."/>
        </authorList>
    </citation>
    <scope>NUCLEOTIDE SEQUENCE [LARGE SCALE GENOMIC DNA]</scope>
    <source>
        <strain evidence="1 2">Lewin</strain>
    </source>
</reference>
<dbReference type="Proteomes" id="UP000007519">
    <property type="component" value="Chromosome"/>
</dbReference>
<keyword evidence="2" id="KW-1185">Reference proteome</keyword>
<dbReference type="EMBL" id="CP002831">
    <property type="protein sequence ID" value="AFC26139.1"/>
    <property type="molecule type" value="Genomic_DNA"/>
</dbReference>
<name>H6L1R1_SAPGL</name>
<protein>
    <submittedName>
        <fullName evidence="1">Uncharacterized protein</fullName>
    </submittedName>
</protein>
<dbReference type="KEGG" id="sgn:SGRA_3414"/>
<evidence type="ECO:0000313" key="1">
    <source>
        <dbReference type="EMBL" id="AFC26139.1"/>
    </source>
</evidence>
<dbReference type="STRING" id="984262.SGRA_3414"/>
<proteinExistence type="predicted"/>